<reference evidence="7 8" key="1">
    <citation type="submission" date="2019-07" db="EMBL/GenBank/DDBJ databases">
        <title>Annotation for the trematode Paragonimus westermani.</title>
        <authorList>
            <person name="Choi Y.-J."/>
        </authorList>
    </citation>
    <scope>NUCLEOTIDE SEQUENCE [LARGE SCALE GENOMIC DNA]</scope>
    <source>
        <strain evidence="7">180907_Pwestermani</strain>
    </source>
</reference>
<dbReference type="InterPro" id="IPR011701">
    <property type="entry name" value="MFS"/>
</dbReference>
<keyword evidence="2 6" id="KW-0812">Transmembrane</keyword>
<feature type="transmembrane region" description="Helical" evidence="6">
    <location>
        <begin position="356"/>
        <end position="377"/>
    </location>
</feature>
<dbReference type="Proteomes" id="UP000699462">
    <property type="component" value="Unassembled WGS sequence"/>
</dbReference>
<dbReference type="AlphaFoldDB" id="A0A8T0DL35"/>
<accession>A0A8T0DL35</accession>
<feature type="transmembrane region" description="Helical" evidence="6">
    <location>
        <begin position="257"/>
        <end position="276"/>
    </location>
</feature>
<dbReference type="PANTHER" id="PTHR10924:SF6">
    <property type="entry name" value="SOLUTE CARRIER FAMILY 49 MEMBER A3"/>
    <property type="match status" value="1"/>
</dbReference>
<dbReference type="OrthoDB" id="422206at2759"/>
<keyword evidence="8" id="KW-1185">Reference proteome</keyword>
<dbReference type="PANTHER" id="PTHR10924">
    <property type="entry name" value="MAJOR FACILITATOR SUPERFAMILY PROTEIN-RELATED"/>
    <property type="match status" value="1"/>
</dbReference>
<keyword evidence="4 6" id="KW-0472">Membrane</keyword>
<dbReference type="Gene3D" id="1.20.1250.20">
    <property type="entry name" value="MFS general substrate transporter like domains"/>
    <property type="match status" value="1"/>
</dbReference>
<evidence type="ECO:0000256" key="4">
    <source>
        <dbReference type="ARBA" id="ARBA00023136"/>
    </source>
</evidence>
<dbReference type="InterPro" id="IPR036259">
    <property type="entry name" value="MFS_trans_sf"/>
</dbReference>
<feature type="transmembrane region" description="Helical" evidence="6">
    <location>
        <begin position="95"/>
        <end position="113"/>
    </location>
</feature>
<dbReference type="GO" id="GO:0016020">
    <property type="term" value="C:membrane"/>
    <property type="evidence" value="ECO:0007669"/>
    <property type="project" value="UniProtKB-SubCell"/>
</dbReference>
<dbReference type="InterPro" id="IPR049680">
    <property type="entry name" value="FLVCR1-2_SLC49-like"/>
</dbReference>
<dbReference type="Pfam" id="PF07690">
    <property type="entry name" value="MFS_1"/>
    <property type="match status" value="1"/>
</dbReference>
<sequence>MDELHDSNSLTQLCDPAFAVYRAYRIRWAVVLMLALLNGTNAFLWISFAPVADHFMAFYSTDETFLNWMQLIFPLTTVLFGLPACLFVDWFGVRVVLFVSATANILCGLLRVITSLGSWWSSSVARLTVVVIGQVIASIAQPLCMFTPTKLALDWFPDGQRTIANTIGSLGNSMGVLLGSALVPVFVLQPADIPTLNYISMGLVILGLILTAVIVRHDKPKSPPSTAAAVLNQIHSKETRLLGARMLLFLHNVRQPLACFGFWLLMCSFGCGLAYFTALSTLFEQILCTKGYSNQYAGLCGALLICAGMVASGFSAWFADRTGLLIEAVKVCYVLSALGTVGFSVALYFPHQSVSILLFVSLLGAFGFAQYSLALELAAEATFPVPESITTGLLIIFSQILSIVFVQWMQATATDARPNVDFQPVCGPAATPKDYAMSNLTVCALLVLIGLIQLFALQVPYKRRAASVTLSTQVNDRPIVPESDVSELPDPSMPQATETNSSVSLHYPKVDKPVF</sequence>
<feature type="region of interest" description="Disordered" evidence="5">
    <location>
        <begin position="480"/>
        <end position="503"/>
    </location>
</feature>
<feature type="transmembrane region" description="Helical" evidence="6">
    <location>
        <begin position="195"/>
        <end position="215"/>
    </location>
</feature>
<dbReference type="EMBL" id="JTDF01002694">
    <property type="protein sequence ID" value="KAF8568543.1"/>
    <property type="molecule type" value="Genomic_DNA"/>
</dbReference>
<comment type="subcellular location">
    <subcellularLocation>
        <location evidence="1">Membrane</location>
        <topology evidence="1">Multi-pass membrane protein</topology>
    </subcellularLocation>
</comment>
<keyword evidence="3 6" id="KW-1133">Transmembrane helix</keyword>
<feature type="transmembrane region" description="Helical" evidence="6">
    <location>
        <begin position="437"/>
        <end position="457"/>
    </location>
</feature>
<feature type="transmembrane region" description="Helical" evidence="6">
    <location>
        <begin position="389"/>
        <end position="409"/>
    </location>
</feature>
<feature type="compositionally biased region" description="Polar residues" evidence="5">
    <location>
        <begin position="494"/>
        <end position="503"/>
    </location>
</feature>
<feature type="transmembrane region" description="Helical" evidence="6">
    <location>
        <begin position="167"/>
        <end position="189"/>
    </location>
</feature>
<evidence type="ECO:0000256" key="2">
    <source>
        <dbReference type="ARBA" id="ARBA00022692"/>
    </source>
</evidence>
<evidence type="ECO:0008006" key="9">
    <source>
        <dbReference type="Google" id="ProtNLM"/>
    </source>
</evidence>
<gene>
    <name evidence="7" type="ORF">P879_04660</name>
</gene>
<dbReference type="SUPFAM" id="SSF103473">
    <property type="entry name" value="MFS general substrate transporter"/>
    <property type="match status" value="1"/>
</dbReference>
<dbReference type="GO" id="GO:0022857">
    <property type="term" value="F:transmembrane transporter activity"/>
    <property type="evidence" value="ECO:0007669"/>
    <property type="project" value="InterPro"/>
</dbReference>
<evidence type="ECO:0000256" key="3">
    <source>
        <dbReference type="ARBA" id="ARBA00022989"/>
    </source>
</evidence>
<evidence type="ECO:0000313" key="8">
    <source>
        <dbReference type="Proteomes" id="UP000699462"/>
    </source>
</evidence>
<evidence type="ECO:0000313" key="7">
    <source>
        <dbReference type="EMBL" id="KAF8568543.1"/>
    </source>
</evidence>
<feature type="transmembrane region" description="Helical" evidence="6">
    <location>
        <begin position="68"/>
        <end position="88"/>
    </location>
</feature>
<evidence type="ECO:0000256" key="6">
    <source>
        <dbReference type="SAM" id="Phobius"/>
    </source>
</evidence>
<proteinExistence type="predicted"/>
<comment type="caution">
    <text evidence="7">The sequence shown here is derived from an EMBL/GenBank/DDBJ whole genome shotgun (WGS) entry which is preliminary data.</text>
</comment>
<evidence type="ECO:0000256" key="1">
    <source>
        <dbReference type="ARBA" id="ARBA00004141"/>
    </source>
</evidence>
<organism evidence="7 8">
    <name type="scientific">Paragonimus westermani</name>
    <dbReference type="NCBI Taxonomy" id="34504"/>
    <lineage>
        <taxon>Eukaryota</taxon>
        <taxon>Metazoa</taxon>
        <taxon>Spiralia</taxon>
        <taxon>Lophotrochozoa</taxon>
        <taxon>Platyhelminthes</taxon>
        <taxon>Trematoda</taxon>
        <taxon>Digenea</taxon>
        <taxon>Plagiorchiida</taxon>
        <taxon>Troglotremata</taxon>
        <taxon>Troglotrematidae</taxon>
        <taxon>Paragonimus</taxon>
    </lineage>
</organism>
<name>A0A8T0DL35_9TREM</name>
<feature type="transmembrane region" description="Helical" evidence="6">
    <location>
        <begin position="125"/>
        <end position="146"/>
    </location>
</feature>
<feature type="transmembrane region" description="Helical" evidence="6">
    <location>
        <begin position="331"/>
        <end position="350"/>
    </location>
</feature>
<feature type="transmembrane region" description="Helical" evidence="6">
    <location>
        <begin position="28"/>
        <end position="48"/>
    </location>
</feature>
<protein>
    <recommendedName>
        <fullName evidence="9">MFS transporter, FLVCR family, feline leukemia virus subgroup C receptor-related protein</fullName>
    </recommendedName>
</protein>
<feature type="transmembrane region" description="Helical" evidence="6">
    <location>
        <begin position="296"/>
        <end position="319"/>
    </location>
</feature>
<evidence type="ECO:0000256" key="5">
    <source>
        <dbReference type="SAM" id="MobiDB-lite"/>
    </source>
</evidence>